<sequence length="296" mass="33593">MLIIEKLNLKEKMSDGEESIAAFILTLGKELHKYSTRNIAEATLTSPATVIRLCKKLDFKGFDDFKEQFLKEMNYLDQQYGKVDANFPFNRNDTMMKTAHKISHLYEDTVTDTMTLLHHDDLQKALRLLKNSNSIHIFSTGTALNLAESFKEKMLKIGKNVVISNNLNYQLYEVSCIPKGDIAIIISYSGETINTIKIAQTCKNNKIPIIAITSFGENTLAKLASCKLTISTKESLYHNLGDFSTHLATHLMLDILYSVFFLEDYDQNYDNKIKITKDLEALRSSTNPIINDGIEK</sequence>
<dbReference type="AlphaFoldDB" id="A0A6N2XV53"/>
<dbReference type="InterPro" id="IPR036388">
    <property type="entry name" value="WH-like_DNA-bd_sf"/>
</dbReference>
<proteinExistence type="predicted"/>
<gene>
    <name evidence="6" type="primary">ybbH_3</name>
    <name evidence="6" type="ORF">CRLFYP8_00838</name>
</gene>
<dbReference type="PROSITE" id="PS51464">
    <property type="entry name" value="SIS"/>
    <property type="match status" value="1"/>
</dbReference>
<name>A0A6N2XV53_9FIRM</name>
<dbReference type="EMBL" id="CACRTL010000003">
    <property type="protein sequence ID" value="VYT58409.1"/>
    <property type="molecule type" value="Genomic_DNA"/>
</dbReference>
<evidence type="ECO:0000256" key="1">
    <source>
        <dbReference type="ARBA" id="ARBA00023015"/>
    </source>
</evidence>
<dbReference type="GO" id="GO:1901135">
    <property type="term" value="P:carbohydrate derivative metabolic process"/>
    <property type="evidence" value="ECO:0007669"/>
    <property type="project" value="InterPro"/>
</dbReference>
<dbReference type="GO" id="GO:0003677">
    <property type="term" value="F:DNA binding"/>
    <property type="evidence" value="ECO:0007669"/>
    <property type="project" value="UniProtKB-KW"/>
</dbReference>
<dbReference type="InterPro" id="IPR035472">
    <property type="entry name" value="RpiR-like_SIS"/>
</dbReference>
<dbReference type="GO" id="GO:0003700">
    <property type="term" value="F:DNA-binding transcription factor activity"/>
    <property type="evidence" value="ECO:0007669"/>
    <property type="project" value="InterPro"/>
</dbReference>
<dbReference type="RefSeq" id="WP_008792138.1">
    <property type="nucleotide sequence ID" value="NZ_AP031443.1"/>
</dbReference>
<dbReference type="Gene3D" id="3.40.50.10490">
    <property type="entry name" value="Glucose-6-phosphate isomerase like protein, domain 1"/>
    <property type="match status" value="1"/>
</dbReference>
<organism evidence="6">
    <name type="scientific">Thomasclavelia ramosa</name>
    <dbReference type="NCBI Taxonomy" id="1547"/>
    <lineage>
        <taxon>Bacteria</taxon>
        <taxon>Bacillati</taxon>
        <taxon>Bacillota</taxon>
        <taxon>Erysipelotrichia</taxon>
        <taxon>Erysipelotrichales</taxon>
        <taxon>Coprobacillaceae</taxon>
        <taxon>Thomasclavelia</taxon>
    </lineage>
</organism>
<dbReference type="InterPro" id="IPR046348">
    <property type="entry name" value="SIS_dom_sf"/>
</dbReference>
<keyword evidence="2" id="KW-0238">DNA-binding</keyword>
<feature type="domain" description="SIS" evidence="5">
    <location>
        <begin position="125"/>
        <end position="266"/>
    </location>
</feature>
<dbReference type="PROSITE" id="PS51071">
    <property type="entry name" value="HTH_RPIR"/>
    <property type="match status" value="1"/>
</dbReference>
<reference evidence="6" key="1">
    <citation type="submission" date="2019-11" db="EMBL/GenBank/DDBJ databases">
        <authorList>
            <person name="Feng L."/>
        </authorList>
    </citation>
    <scope>NUCLEOTIDE SEQUENCE</scope>
    <source>
        <strain evidence="6">CramosumLFYP8</strain>
    </source>
</reference>
<dbReference type="GeneID" id="64196762"/>
<dbReference type="Gene3D" id="1.10.10.10">
    <property type="entry name" value="Winged helix-like DNA-binding domain superfamily/Winged helix DNA-binding domain"/>
    <property type="match status" value="1"/>
</dbReference>
<dbReference type="InterPro" id="IPR009057">
    <property type="entry name" value="Homeodomain-like_sf"/>
</dbReference>
<keyword evidence="1" id="KW-0805">Transcription regulation</keyword>
<dbReference type="GO" id="GO:0097367">
    <property type="term" value="F:carbohydrate derivative binding"/>
    <property type="evidence" value="ECO:0007669"/>
    <property type="project" value="InterPro"/>
</dbReference>
<protein>
    <submittedName>
        <fullName evidence="6">Putative HTH-type transcriptional regulator YbbH</fullName>
    </submittedName>
</protein>
<dbReference type="InterPro" id="IPR001347">
    <property type="entry name" value="SIS_dom"/>
</dbReference>
<evidence type="ECO:0000256" key="3">
    <source>
        <dbReference type="ARBA" id="ARBA00023163"/>
    </source>
</evidence>
<dbReference type="InterPro" id="IPR047640">
    <property type="entry name" value="RpiR-like"/>
</dbReference>
<accession>A0A6N2XV53</accession>
<keyword evidence="3" id="KW-0804">Transcription</keyword>
<dbReference type="Pfam" id="PF01418">
    <property type="entry name" value="HTH_6"/>
    <property type="match status" value="1"/>
</dbReference>
<dbReference type="Pfam" id="PF01380">
    <property type="entry name" value="SIS"/>
    <property type="match status" value="1"/>
</dbReference>
<dbReference type="SUPFAM" id="SSF46689">
    <property type="entry name" value="Homeodomain-like"/>
    <property type="match status" value="1"/>
</dbReference>
<dbReference type="CDD" id="cd05013">
    <property type="entry name" value="SIS_RpiR"/>
    <property type="match status" value="1"/>
</dbReference>
<evidence type="ECO:0000259" key="5">
    <source>
        <dbReference type="PROSITE" id="PS51464"/>
    </source>
</evidence>
<dbReference type="PANTHER" id="PTHR30514:SF1">
    <property type="entry name" value="HTH-TYPE TRANSCRIPTIONAL REGULATOR HEXR-RELATED"/>
    <property type="match status" value="1"/>
</dbReference>
<dbReference type="InterPro" id="IPR000281">
    <property type="entry name" value="HTH_RpiR"/>
</dbReference>
<dbReference type="SUPFAM" id="SSF53697">
    <property type="entry name" value="SIS domain"/>
    <property type="match status" value="1"/>
</dbReference>
<feature type="domain" description="HTH rpiR-type" evidence="4">
    <location>
        <begin position="1"/>
        <end position="76"/>
    </location>
</feature>
<evidence type="ECO:0000259" key="4">
    <source>
        <dbReference type="PROSITE" id="PS51071"/>
    </source>
</evidence>
<dbReference type="PANTHER" id="PTHR30514">
    <property type="entry name" value="GLUCOKINASE"/>
    <property type="match status" value="1"/>
</dbReference>
<evidence type="ECO:0000256" key="2">
    <source>
        <dbReference type="ARBA" id="ARBA00023125"/>
    </source>
</evidence>
<evidence type="ECO:0000313" key="6">
    <source>
        <dbReference type="EMBL" id="VYT58409.1"/>
    </source>
</evidence>